<dbReference type="EMBL" id="VOSK01000378">
    <property type="protein sequence ID" value="MPR30490.1"/>
    <property type="molecule type" value="Genomic_DNA"/>
</dbReference>
<dbReference type="AlphaFoldDB" id="A0A5N7MUZ0"/>
<gene>
    <name evidence="1" type="ORF">FS320_37145</name>
</gene>
<dbReference type="RefSeq" id="WP_152717325.1">
    <property type="nucleotide sequence ID" value="NZ_VOSJ01000414.1"/>
</dbReference>
<proteinExistence type="predicted"/>
<accession>A0A5N7MUZ0</accession>
<evidence type="ECO:0000313" key="2">
    <source>
        <dbReference type="Proteomes" id="UP000403266"/>
    </source>
</evidence>
<comment type="caution">
    <text evidence="1">The sequence shown here is derived from an EMBL/GenBank/DDBJ whole genome shotgun (WGS) entry which is preliminary data.</text>
</comment>
<organism evidence="1 2">
    <name type="scientific">Microvirga tunisiensis</name>
    <dbReference type="NCBI Taxonomy" id="2108360"/>
    <lineage>
        <taxon>Bacteria</taxon>
        <taxon>Pseudomonadati</taxon>
        <taxon>Pseudomonadota</taxon>
        <taxon>Alphaproteobacteria</taxon>
        <taxon>Hyphomicrobiales</taxon>
        <taxon>Methylobacteriaceae</taxon>
        <taxon>Microvirga</taxon>
    </lineage>
</organism>
<sequence>MTTHFWTLLTGVDTVQPFFDKAAAEAAAAAFVQSCDDDRTVTVENWRDELADLNRDMDDAGEATYLCSLTEHLLPELNALAVLEEGEVRRIEAQSPLLQDLKVAVVETKFRHIDYHPDDVLWIGTPLGPIGVVGHIQNVAKPQWPIATVFEQIVRTEPTGETPRIG</sequence>
<keyword evidence="2" id="KW-1185">Reference proteome</keyword>
<evidence type="ECO:0000313" key="1">
    <source>
        <dbReference type="EMBL" id="MPR30490.1"/>
    </source>
</evidence>
<dbReference type="OrthoDB" id="8017239at2"/>
<dbReference type="Proteomes" id="UP000403266">
    <property type="component" value="Unassembled WGS sequence"/>
</dbReference>
<name>A0A5N7MUZ0_9HYPH</name>
<protein>
    <submittedName>
        <fullName evidence="1">Uncharacterized protein</fullName>
    </submittedName>
</protein>
<reference evidence="1 2" key="1">
    <citation type="journal article" date="2019" name="Syst. Appl. Microbiol.">
        <title>Microvirga tunisiensis sp. nov., a root nodule symbiotic bacterium isolated from Lupinus micranthus and L. luteus grown in Northern Tunisia.</title>
        <authorList>
            <person name="Msaddak A."/>
            <person name="Rejili M."/>
            <person name="Duran D."/>
            <person name="Mars M."/>
            <person name="Palacios J.M."/>
            <person name="Ruiz-Argueso T."/>
            <person name="Rey L."/>
            <person name="Imperial J."/>
        </authorList>
    </citation>
    <scope>NUCLEOTIDE SEQUENCE [LARGE SCALE GENOMIC DNA]</scope>
    <source>
        <strain evidence="1 2">Lmie10</strain>
    </source>
</reference>